<evidence type="ECO:0000313" key="3">
    <source>
        <dbReference type="Proteomes" id="UP000548787"/>
    </source>
</evidence>
<feature type="transmembrane region" description="Helical" evidence="1">
    <location>
        <begin position="156"/>
        <end position="183"/>
    </location>
</feature>
<keyword evidence="1" id="KW-0812">Transmembrane</keyword>
<dbReference type="RefSeq" id="WP_181675748.1">
    <property type="nucleotide sequence ID" value="NZ_JABJVM010000003.1"/>
</dbReference>
<reference evidence="2 3" key="2">
    <citation type="submission" date="2020-08" db="EMBL/GenBank/DDBJ databases">
        <title>Listeria ohnekaius sp. nov. and Listeria portnoyii sp. nov. isolated from non-agricultural and natural environments.</title>
        <authorList>
            <person name="Weller D."/>
            <person name="Belias A.M."/>
            <person name="Liao J."/>
            <person name="Guo S."/>
            <person name="Orsi R.H."/>
            <person name="Wiedmann M."/>
        </authorList>
    </citation>
    <scope>NUCLEOTIDE SEQUENCE [LARGE SCALE GENOMIC DNA]</scope>
    <source>
        <strain evidence="2 3">FSL W9-0585</strain>
    </source>
</reference>
<name>A0A7W1T4V5_9LIST</name>
<protein>
    <submittedName>
        <fullName evidence="2">Uncharacterized protein</fullName>
    </submittedName>
</protein>
<sequence length="185" mass="21449">MDNIIKWSPVLAIFVGITQAWFIQRDKKLSIVASDALKDAYLPTEQHFKVCFSSAFTKRNKDRKLLEIQTLLITLENLSANLYFSSPFLINLKKIATNGSFMKIKKLNKLLIACSDDYWFTYEKYRSASGFQKLGYSTRNYQNLFIRRTHKLRIQIFYFSVMLLKGLGIIIIVIAIDVILAMLSK</sequence>
<keyword evidence="1" id="KW-1133">Transmembrane helix</keyword>
<evidence type="ECO:0000313" key="2">
    <source>
        <dbReference type="EMBL" id="MBA3925525.1"/>
    </source>
</evidence>
<accession>A0A7W1T4V5</accession>
<feature type="transmembrane region" description="Helical" evidence="1">
    <location>
        <begin position="6"/>
        <end position="23"/>
    </location>
</feature>
<reference evidence="2 3" key="1">
    <citation type="submission" date="2020-05" db="EMBL/GenBank/DDBJ databases">
        <authorList>
            <person name="Carlin C.R."/>
        </authorList>
    </citation>
    <scope>NUCLEOTIDE SEQUENCE [LARGE SCALE GENOMIC DNA]</scope>
    <source>
        <strain evidence="2 3">FSL W9-0585</strain>
    </source>
</reference>
<dbReference type="EMBL" id="JABJVM010000003">
    <property type="protein sequence ID" value="MBA3925525.1"/>
    <property type="molecule type" value="Genomic_DNA"/>
</dbReference>
<comment type="caution">
    <text evidence="2">The sequence shown here is derived from an EMBL/GenBank/DDBJ whole genome shotgun (WGS) entry which is preliminary data.</text>
</comment>
<dbReference type="Proteomes" id="UP000548787">
    <property type="component" value="Unassembled WGS sequence"/>
</dbReference>
<dbReference type="AlphaFoldDB" id="A0A7W1T4V5"/>
<evidence type="ECO:0000256" key="1">
    <source>
        <dbReference type="SAM" id="Phobius"/>
    </source>
</evidence>
<gene>
    <name evidence="2" type="ORF">HPK16_04135</name>
</gene>
<keyword evidence="1" id="KW-0472">Membrane</keyword>
<organism evidence="2 3">
    <name type="scientific">Listeria rustica</name>
    <dbReference type="NCBI Taxonomy" id="2713503"/>
    <lineage>
        <taxon>Bacteria</taxon>
        <taxon>Bacillati</taxon>
        <taxon>Bacillota</taxon>
        <taxon>Bacilli</taxon>
        <taxon>Bacillales</taxon>
        <taxon>Listeriaceae</taxon>
        <taxon>Listeria</taxon>
    </lineage>
</organism>
<keyword evidence="3" id="KW-1185">Reference proteome</keyword>
<proteinExistence type="predicted"/>